<feature type="domain" description="ATPase AAA-type core" evidence="1">
    <location>
        <begin position="17"/>
        <end position="67"/>
    </location>
</feature>
<dbReference type="PANTHER" id="PTHR46411">
    <property type="entry name" value="FAMILY ATPASE, PUTATIVE-RELATED"/>
    <property type="match status" value="1"/>
</dbReference>
<dbReference type="GO" id="GO:0005524">
    <property type="term" value="F:ATP binding"/>
    <property type="evidence" value="ECO:0007669"/>
    <property type="project" value="InterPro"/>
</dbReference>
<proteinExistence type="predicted"/>
<gene>
    <name evidence="2" type="ORF">VC83_04918</name>
</gene>
<dbReference type="VEuPathDB" id="FungiDB:GMDG_04940"/>
<dbReference type="InterPro" id="IPR027417">
    <property type="entry name" value="P-loop_NTPase"/>
</dbReference>
<dbReference type="eggNOG" id="KOG0742">
    <property type="taxonomic scope" value="Eukaryota"/>
</dbReference>
<dbReference type="EMBL" id="KV441396">
    <property type="protein sequence ID" value="OAF58681.1"/>
    <property type="molecule type" value="Genomic_DNA"/>
</dbReference>
<dbReference type="InterPro" id="IPR003959">
    <property type="entry name" value="ATPase_AAA_core"/>
</dbReference>
<evidence type="ECO:0000313" key="2">
    <source>
        <dbReference type="EMBL" id="OAF58681.1"/>
    </source>
</evidence>
<reference evidence="2" key="1">
    <citation type="submission" date="2016-03" db="EMBL/GenBank/DDBJ databases">
        <title>Updated assembly of Pseudogymnoascus destructans, the fungus causing white-nose syndrome of bats.</title>
        <authorList>
            <person name="Palmer J.M."/>
            <person name="Drees K.P."/>
            <person name="Foster J.T."/>
            <person name="Lindner D.L."/>
        </authorList>
    </citation>
    <scope>NUCLEOTIDE SEQUENCE [LARGE SCALE GENOMIC DNA]</scope>
    <source>
        <strain evidence="2">20631-21</strain>
    </source>
</reference>
<dbReference type="SUPFAM" id="SSF52540">
    <property type="entry name" value="P-loop containing nucleoside triphosphate hydrolases"/>
    <property type="match status" value="1"/>
</dbReference>
<sequence length="76" mass="8347">MSTAMTIDIYKTDTLDSGPPGVGKTMTAEGLSEHLERPLYTVSVGNFSKDAKLLEAQLCEMFEVAEKWKALCNADF</sequence>
<dbReference type="GO" id="GO:0016887">
    <property type="term" value="F:ATP hydrolysis activity"/>
    <property type="evidence" value="ECO:0007669"/>
    <property type="project" value="InterPro"/>
</dbReference>
<organism evidence="2">
    <name type="scientific">Pseudogymnoascus destructans</name>
    <dbReference type="NCBI Taxonomy" id="655981"/>
    <lineage>
        <taxon>Eukaryota</taxon>
        <taxon>Fungi</taxon>
        <taxon>Dikarya</taxon>
        <taxon>Ascomycota</taxon>
        <taxon>Pezizomycotina</taxon>
        <taxon>Leotiomycetes</taxon>
        <taxon>Thelebolales</taxon>
        <taxon>Thelebolaceae</taxon>
        <taxon>Pseudogymnoascus</taxon>
    </lineage>
</organism>
<dbReference type="OrthoDB" id="10042665at2759"/>
<dbReference type="AlphaFoldDB" id="A0A177ABN4"/>
<protein>
    <recommendedName>
        <fullName evidence="1">ATPase AAA-type core domain-containing protein</fullName>
    </recommendedName>
</protein>
<accession>A0A177ABN4</accession>
<dbReference type="PANTHER" id="PTHR46411:SF3">
    <property type="entry name" value="AAA+ ATPASE DOMAIN-CONTAINING PROTEIN"/>
    <property type="match status" value="1"/>
</dbReference>
<evidence type="ECO:0000259" key="1">
    <source>
        <dbReference type="Pfam" id="PF00004"/>
    </source>
</evidence>
<name>A0A177ABN4_9PEZI</name>
<dbReference type="Pfam" id="PF00004">
    <property type="entry name" value="AAA"/>
    <property type="match status" value="1"/>
</dbReference>
<dbReference type="Gene3D" id="3.40.50.300">
    <property type="entry name" value="P-loop containing nucleotide triphosphate hydrolases"/>
    <property type="match status" value="1"/>
</dbReference>
<dbReference type="GeneID" id="36287986"/>
<dbReference type="Proteomes" id="UP000077154">
    <property type="component" value="Unassembled WGS sequence"/>
</dbReference>
<dbReference type="RefSeq" id="XP_024323965.1">
    <property type="nucleotide sequence ID" value="XM_024468544.1"/>
</dbReference>